<dbReference type="EMBL" id="OFSM01000002">
    <property type="protein sequence ID" value="SOY27632.1"/>
    <property type="molecule type" value="Genomic_DNA"/>
</dbReference>
<name>A0A2K4ZAY9_9FIRM</name>
<dbReference type="InterPro" id="IPR052159">
    <property type="entry name" value="Competence_DNA_uptake"/>
</dbReference>
<accession>A0A2K4ZAY9</accession>
<dbReference type="AlphaFoldDB" id="A0A2K4ZAY9"/>
<keyword evidence="3" id="KW-1185">Reference proteome</keyword>
<evidence type="ECO:0000313" key="2">
    <source>
        <dbReference type="EMBL" id="SOY27632.1"/>
    </source>
</evidence>
<organism evidence="2 3">
    <name type="scientific">Acetatifactor muris</name>
    <dbReference type="NCBI Taxonomy" id="879566"/>
    <lineage>
        <taxon>Bacteria</taxon>
        <taxon>Bacillati</taxon>
        <taxon>Bacillota</taxon>
        <taxon>Clostridia</taxon>
        <taxon>Lachnospirales</taxon>
        <taxon>Lachnospiraceae</taxon>
        <taxon>Acetatifactor</taxon>
    </lineage>
</organism>
<dbReference type="InterPro" id="IPR001279">
    <property type="entry name" value="Metallo-B-lactamas"/>
</dbReference>
<evidence type="ECO:0000313" key="3">
    <source>
        <dbReference type="Proteomes" id="UP000236311"/>
    </source>
</evidence>
<gene>
    <name evidence="2" type="ORF">AMURIS_00336</name>
</gene>
<dbReference type="SMART" id="SM00849">
    <property type="entry name" value="Lactamase_B"/>
    <property type="match status" value="1"/>
</dbReference>
<dbReference type="Pfam" id="PF00753">
    <property type="entry name" value="Lactamase_B"/>
    <property type="match status" value="1"/>
</dbReference>
<dbReference type="PANTHER" id="PTHR30619">
    <property type="entry name" value="DNA INTERNALIZATION/COMPETENCE PROTEIN COMEC/REC2"/>
    <property type="match status" value="1"/>
</dbReference>
<reference evidence="2 3" key="1">
    <citation type="submission" date="2018-01" db="EMBL/GenBank/DDBJ databases">
        <authorList>
            <person name="Gaut B.S."/>
            <person name="Morton B.R."/>
            <person name="Clegg M.T."/>
            <person name="Duvall M.R."/>
        </authorList>
    </citation>
    <scope>NUCLEOTIDE SEQUENCE [LARGE SCALE GENOMIC DNA]</scope>
    <source>
        <strain evidence="2">GP69</strain>
    </source>
</reference>
<dbReference type="PANTHER" id="PTHR30619:SF1">
    <property type="entry name" value="RECOMBINATION PROTEIN 2"/>
    <property type="match status" value="1"/>
</dbReference>
<proteinExistence type="predicted"/>
<dbReference type="Gene3D" id="3.60.15.10">
    <property type="entry name" value="Ribonuclease Z/Hydroxyacylglutathione hydrolase-like"/>
    <property type="match status" value="1"/>
</dbReference>
<feature type="domain" description="Metallo-beta-lactamase" evidence="1">
    <location>
        <begin position="15"/>
        <end position="204"/>
    </location>
</feature>
<evidence type="ECO:0000259" key="1">
    <source>
        <dbReference type="SMART" id="SM00849"/>
    </source>
</evidence>
<dbReference type="SUPFAM" id="SSF56281">
    <property type="entry name" value="Metallo-hydrolase/oxidoreductase"/>
    <property type="match status" value="1"/>
</dbReference>
<sequence>MQTTLYMLQEQSHTQMMSYVLQSMEGKLVVIDGGTAKDAGHLLDTLIRLGGPEPTVDLWLLTHPHSDHVNALLEIFSRPNPLKVKKIYSKFLSYEFYEKYDETGARGARVTSAFNEFKESHREICLPFETGQKFTVDSIEIKVLYVPDESITENTINNSSVVFRVDAEGQRILFIGDLGEEAGDRVLALVPHGELRADFVQMAHHGQSGVKKSFYEVVSPKACLWNTPQWLWDNQRRGEPYNSGPWKTVEVQGWMKELGVRHHFITKDREYVLPLPYPVG</sequence>
<protein>
    <submittedName>
        <fullName evidence="2">ComEC family competence protein</fullName>
    </submittedName>
</protein>
<dbReference type="RefSeq" id="WP_103237769.1">
    <property type="nucleotide sequence ID" value="NZ_CANRXC010000025.1"/>
</dbReference>
<dbReference type="OrthoDB" id="367237at2"/>
<dbReference type="InterPro" id="IPR036866">
    <property type="entry name" value="RibonucZ/Hydroxyglut_hydro"/>
</dbReference>
<dbReference type="Proteomes" id="UP000236311">
    <property type="component" value="Unassembled WGS sequence"/>
</dbReference>